<dbReference type="STRING" id="47312.SAMN04489765_1149"/>
<evidence type="ECO:0000313" key="2">
    <source>
        <dbReference type="Proteomes" id="UP000183053"/>
    </source>
</evidence>
<keyword evidence="2" id="KW-1185">Reference proteome</keyword>
<proteinExistence type="predicted"/>
<evidence type="ECO:0008006" key="3">
    <source>
        <dbReference type="Google" id="ProtNLM"/>
    </source>
</evidence>
<evidence type="ECO:0000313" key="1">
    <source>
        <dbReference type="EMBL" id="SDQ62142.1"/>
    </source>
</evidence>
<dbReference type="EMBL" id="FNLF01000002">
    <property type="protein sequence ID" value="SDQ62142.1"/>
    <property type="molecule type" value="Genomic_DNA"/>
</dbReference>
<gene>
    <name evidence="1" type="ORF">SAMN04489765_1149</name>
</gene>
<reference evidence="2" key="1">
    <citation type="submission" date="2016-10" db="EMBL/GenBank/DDBJ databases">
        <authorList>
            <person name="Varghese N."/>
            <person name="Submissions S."/>
        </authorList>
    </citation>
    <scope>NUCLEOTIDE SEQUENCE [LARGE SCALE GENOMIC DNA]</scope>
    <source>
        <strain evidence="2">DSM 44142</strain>
    </source>
</reference>
<dbReference type="Gene3D" id="3.30.559.10">
    <property type="entry name" value="Chloramphenicol acetyltransferase-like domain"/>
    <property type="match status" value="1"/>
</dbReference>
<dbReference type="InterPro" id="IPR023213">
    <property type="entry name" value="CAT-like_dom_sf"/>
</dbReference>
<protein>
    <recommendedName>
        <fullName evidence="3">Condensation domain-containing protein</fullName>
    </recommendedName>
</protein>
<dbReference type="Proteomes" id="UP000183053">
    <property type="component" value="Unassembled WGS sequence"/>
</dbReference>
<accession>A0A1H1CDD6</accession>
<dbReference type="AlphaFoldDB" id="A0A1H1CDD6"/>
<dbReference type="SUPFAM" id="SSF52777">
    <property type="entry name" value="CoA-dependent acyltransferases"/>
    <property type="match status" value="1"/>
</dbReference>
<sequence>MAGRGRTGDGAAVVSAVRAPAYARRVSQIERSYLAAAAAGSDCAIRLVVEGTGALAFADLRAAVDVAAAAHPGLSALRRGGLWRGGGPAPRVVASSLPVDDDPRIRAELSVRTGPVAEILLHPGGDGGTAVLFRATHAVTDGHGVMDFARDVFRVLRGEAPTGNPDALGDEHFVRAAGRSGAPAGGTDPVPAPWPVRAPGLRWVRREVPGRLSGGAGRVAAAVRAAAPGPARVMVPVDLRRHDPAVRSSANLTAPVFVDLPVPVSRRAVQAELLAALLDNREVAGLGADYGSANRFARTLAEATTDGSAGLPVTAIVSDHGAVPDGAFDAPGFRAVRVHTMPMWVPYAATFVSLVHAAGRTVLTAVVADTPDAVAAIERVLAAAVEEP</sequence>
<organism evidence="1 2">
    <name type="scientific">Tsukamurella pulmonis</name>
    <dbReference type="NCBI Taxonomy" id="47312"/>
    <lineage>
        <taxon>Bacteria</taxon>
        <taxon>Bacillati</taxon>
        <taxon>Actinomycetota</taxon>
        <taxon>Actinomycetes</taxon>
        <taxon>Mycobacteriales</taxon>
        <taxon>Tsukamurellaceae</taxon>
        <taxon>Tsukamurella</taxon>
    </lineage>
</organism>
<name>A0A1H1CDD6_9ACTN</name>